<dbReference type="EMBL" id="DRZC01000040">
    <property type="protein sequence ID" value="HHQ80450.1"/>
    <property type="molecule type" value="Genomic_DNA"/>
</dbReference>
<proteinExistence type="predicted"/>
<organism evidence="1">
    <name type="scientific">Fervidicoccus fontis</name>
    <dbReference type="NCBI Taxonomy" id="683846"/>
    <lineage>
        <taxon>Archaea</taxon>
        <taxon>Thermoproteota</taxon>
        <taxon>Thermoprotei</taxon>
        <taxon>Fervidicoccales</taxon>
        <taxon>Fervidicoccaceae</taxon>
        <taxon>Fervidicoccus</taxon>
    </lineage>
</organism>
<gene>
    <name evidence="1" type="ORF">ENM78_03195</name>
</gene>
<dbReference type="AlphaFoldDB" id="A0A7J3ZLZ1"/>
<evidence type="ECO:0000313" key="1">
    <source>
        <dbReference type="EMBL" id="HHQ80450.1"/>
    </source>
</evidence>
<reference evidence="1" key="1">
    <citation type="journal article" date="2020" name="mSystems">
        <title>Genome- and Community-Level Interaction Insights into Carbon Utilization and Element Cycling Functions of Hydrothermarchaeota in Hydrothermal Sediment.</title>
        <authorList>
            <person name="Zhou Z."/>
            <person name="Liu Y."/>
            <person name="Xu W."/>
            <person name="Pan J."/>
            <person name="Luo Z.H."/>
            <person name="Li M."/>
        </authorList>
    </citation>
    <scope>NUCLEOTIDE SEQUENCE [LARGE SCALE GENOMIC DNA]</scope>
    <source>
        <strain evidence="1">SpSt-1116</strain>
    </source>
</reference>
<protein>
    <submittedName>
        <fullName evidence="1">Chromatin protein Cren7</fullName>
    </submittedName>
</protein>
<comment type="caution">
    <text evidence="1">The sequence shown here is derived from an EMBL/GenBank/DDBJ whole genome shotgun (WGS) entry which is preliminary data.</text>
</comment>
<accession>A0A7J3ZLZ1</accession>
<name>A0A7J3ZLZ1_9CREN</name>
<sequence>MCPARIRNFRACPTCGRRVEPIKTWALTSPLPDAKGRITITVMGSFECPNCGIRWRGVVSKLKIGGSGVEVNGRKLAVEPSKERAGEVIELDVDSILSEDL</sequence>